<dbReference type="EMBL" id="JACJQU010000032">
    <property type="protein sequence ID" value="MBD2296828.1"/>
    <property type="molecule type" value="Genomic_DNA"/>
</dbReference>
<dbReference type="InterPro" id="IPR050239">
    <property type="entry name" value="Sigma-70_RNA_pol_init_factors"/>
</dbReference>
<evidence type="ECO:0000259" key="7">
    <source>
        <dbReference type="PROSITE" id="PS00715"/>
    </source>
</evidence>
<dbReference type="Pfam" id="PF04539">
    <property type="entry name" value="Sigma70_r3"/>
    <property type="match status" value="1"/>
</dbReference>
<dbReference type="InterPro" id="IPR000943">
    <property type="entry name" value="RNA_pol_sigma70"/>
</dbReference>
<evidence type="ECO:0000313" key="9">
    <source>
        <dbReference type="Proteomes" id="UP000662185"/>
    </source>
</evidence>
<evidence type="ECO:0000256" key="4">
    <source>
        <dbReference type="ARBA" id="ARBA00023125"/>
    </source>
</evidence>
<dbReference type="InterPro" id="IPR007627">
    <property type="entry name" value="RNA_pol_sigma70_r2"/>
</dbReference>
<dbReference type="GO" id="GO:0006352">
    <property type="term" value="P:DNA-templated transcription initiation"/>
    <property type="evidence" value="ECO:0007669"/>
    <property type="project" value="InterPro"/>
</dbReference>
<evidence type="ECO:0000256" key="3">
    <source>
        <dbReference type="ARBA" id="ARBA00023082"/>
    </source>
</evidence>
<reference evidence="9" key="1">
    <citation type="journal article" date="2020" name="ISME J.">
        <title>Comparative genomics reveals insights into cyanobacterial evolution and habitat adaptation.</title>
        <authorList>
            <person name="Chen M.Y."/>
            <person name="Teng W.K."/>
            <person name="Zhao L."/>
            <person name="Hu C.X."/>
            <person name="Zhou Y.K."/>
            <person name="Han B.P."/>
            <person name="Song L.R."/>
            <person name="Shu W.S."/>
        </authorList>
    </citation>
    <scope>NUCLEOTIDE SEQUENCE [LARGE SCALE GENOMIC DNA]</scope>
    <source>
        <strain evidence="9">FACHB-251</strain>
    </source>
</reference>
<dbReference type="Gene3D" id="1.10.601.10">
    <property type="entry name" value="RNA Polymerase Primary Sigma Factor"/>
    <property type="match status" value="1"/>
</dbReference>
<dbReference type="Gene3D" id="1.10.10.10">
    <property type="entry name" value="Winged helix-like DNA-binding domain superfamily/Winged helix DNA-binding domain"/>
    <property type="match status" value="2"/>
</dbReference>
<dbReference type="SUPFAM" id="SSF88946">
    <property type="entry name" value="Sigma2 domain of RNA polymerase sigma factors"/>
    <property type="match status" value="1"/>
</dbReference>
<feature type="coiled-coil region" evidence="6">
    <location>
        <begin position="1320"/>
        <end position="1347"/>
    </location>
</feature>
<gene>
    <name evidence="8" type="ORF">H6G06_25960</name>
</gene>
<proteinExistence type="inferred from homology"/>
<keyword evidence="9" id="KW-1185">Reference proteome</keyword>
<evidence type="ECO:0000256" key="1">
    <source>
        <dbReference type="ARBA" id="ARBA00007788"/>
    </source>
</evidence>
<dbReference type="CDD" id="cd06171">
    <property type="entry name" value="Sigma70_r4"/>
    <property type="match status" value="1"/>
</dbReference>
<accession>A0A927A3T3</accession>
<dbReference type="GO" id="GO:0003677">
    <property type="term" value="F:DNA binding"/>
    <property type="evidence" value="ECO:0007669"/>
    <property type="project" value="UniProtKB-KW"/>
</dbReference>
<keyword evidence="4" id="KW-0238">DNA-binding</keyword>
<keyword evidence="3" id="KW-0731">Sigma factor</keyword>
<dbReference type="PANTHER" id="PTHR30603">
    <property type="entry name" value="RNA POLYMERASE SIGMA FACTOR RPO"/>
    <property type="match status" value="1"/>
</dbReference>
<dbReference type="PANTHER" id="PTHR30603:SF60">
    <property type="entry name" value="RNA POLYMERASE SIGMA FACTOR RPOD"/>
    <property type="match status" value="1"/>
</dbReference>
<dbReference type="NCBIfam" id="TIGR02937">
    <property type="entry name" value="sigma70-ECF"/>
    <property type="match status" value="1"/>
</dbReference>
<comment type="similarity">
    <text evidence="1">Belongs to the sigma-70 factor family.</text>
</comment>
<dbReference type="InterPro" id="IPR027417">
    <property type="entry name" value="P-loop_NTPase"/>
</dbReference>
<evidence type="ECO:0000256" key="6">
    <source>
        <dbReference type="SAM" id="Coils"/>
    </source>
</evidence>
<dbReference type="Pfam" id="PF04545">
    <property type="entry name" value="Sigma70_r4"/>
    <property type="match status" value="1"/>
</dbReference>
<dbReference type="SUPFAM" id="SSF88659">
    <property type="entry name" value="Sigma3 and sigma4 domains of RNA polymerase sigma factors"/>
    <property type="match status" value="2"/>
</dbReference>
<evidence type="ECO:0000256" key="5">
    <source>
        <dbReference type="ARBA" id="ARBA00023163"/>
    </source>
</evidence>
<feature type="coiled-coil region" evidence="6">
    <location>
        <begin position="1170"/>
        <end position="1197"/>
    </location>
</feature>
<dbReference type="Gene3D" id="3.40.50.300">
    <property type="entry name" value="P-loop containing nucleotide triphosphate hydrolases"/>
    <property type="match status" value="1"/>
</dbReference>
<dbReference type="Proteomes" id="UP000662185">
    <property type="component" value="Unassembled WGS sequence"/>
</dbReference>
<dbReference type="PRINTS" id="PR00046">
    <property type="entry name" value="SIGMA70FCT"/>
</dbReference>
<evidence type="ECO:0000313" key="8">
    <source>
        <dbReference type="EMBL" id="MBD2296828.1"/>
    </source>
</evidence>
<comment type="caution">
    <text evidence="8">The sequence shown here is derived from an EMBL/GenBank/DDBJ whole genome shotgun (WGS) entry which is preliminary data.</text>
</comment>
<sequence length="2387" mass="275329">MPDRLLLLDDLKNANTPEQVAALFQKLGYNVVCQMLDVELLELSERSVQAVNQVYLIANQGNAELQVILFQLHPYEWTSFNAVTHRMQAIANSICQRDSSFLLLATKDYKQLMLVSPHYQLNTQMDLKVNIQKYLINIADPNYYDLNRLEKIAARLLNPQTLHRLQHEALNFKEPSKKYEFQDTVGWYLQKIGRIKLLKPDEEIILARQVAQLEEIQKIIKKLEKQLHRPPQEEEIASKIGISTLALSQRIYYGKLAKNQLVQANLRLVFSIAKNYTNRGLELLDLIQEGNLGLIKAVEKFDYTKGNKLSTYATWWIKQMIRIAIANQSRTIRLPVHLWEKISLVKKTAKLLTQEIGRIPKQKEIAATLGMTDENLQSLIKYTLPTTSLDTPIGTEEDTILVDIIESSGDTPEDWMLKSFLIDELESFLEILKPRERKILEMRYGLDDGYEKNLAEIGRKINISRERVRQIVNKTLNTLRLSQPRKRIKQEFIDEHKISQSLTSPLVLSSVSSNIENLKDANVNNKLQTVDIQIHLTQENQIMEINSTNLTEQFASLEQTFHQLSEQLIKAAKALQNPGIPLAEDLILQLNQCQKDFIQLQNITLELAKRSQISSQANTDTISSLTDIKDLIQTITDSENEKLKLEKLRSDALRVLQRVLAISHQIDNDFHPLKDCRVKAQELYKVISQSQSYENSEIQSLADGNHPFSKLVTLIEVRESADYQRLEELRSTVTQGLGMPLALAALTGGLIIREESIPELPLNFSTEVDEETSSLKSSPAARLEVNQKAKEESNEGYAQLEIALPEHQIIVNSQPIETLTIIPEEPAENKLEQKIENPILTQVHTHQKAFVEPDVKEDIEPQYQPTSKDIEPKNITATNDHANQELLEQRQKIWHLLRDKKQSLAYHLAHCLETIYPKFHPHLPSKIIRGAILGLHVRYDAGLELGQIANNIKSDFTNFNDDCFVDEDNEWNQAISLLLVTATLRPALLAPNTNAAVILHSLRLGEGLNQLYKYCQIIAKYGNQRLALDITAIKKVISQTVWENELAALRQEVENWWSQAQVLTMSYDTAKAVWNQWLQPNQLIHSLLLPVRQNDVSKLDIAKQNMQRLSNETQINEEVNRTQREIGLLRASSDAITGRTLSKIRQQVRKAVNFVDEWIRLQESNTIKSNDYAYNQAQQLQKELANLHQTVLEELNVFYHKNSSVLLTAGIDYCRTAVEDIRDLFEETKSLRALEPEIKYLLHAELLKIPSLLMDSDWQPEIKKPELLAQEIINLVTQNNFSWKQAFNSRIENKDHEATERIIEFLQVYTETSIDSDELQKQREIQIKNCQQELKQAVNNTRKLLEANVALGVINENDRLDYVADIESIETAIPKTLRFGANISHLQKISDEINTKRQQEIDEKRKELKELIDKIGLDNTVCDRISGVLDKGDIFTANEYINMVQQNRQIPEVENRREVFKDFFNKENYTSLEKELEPADLNRTARREIILNISKSRNIGLLHMQQVPGAQAKKASEMLESWFKTKTAKKADSEEDVRTILSNLGFNTGNINIKQKDNYTWINITTKPIQEKNSCPVPAFGSKANGNYRILCVWHRPSEEEILNAIGDTSHGCPVLVFHFGRMTEKKRRDLARLSRERRRTFIVIDDIVMLYLCGERGVRLPVLFDCTLPFTFLEPYTTTASEFVPEMFYGREQERQSIIHPMGSCLIYGGRQLGKTVLLRYVQRDFNALNQEYRAGFLDIKQVGAEKPLDEIWSCIISKLEEMNIFDAKRRNLPNSKTLQQIKSWLELNNQRHILLLLDEADNFLEADSKEGFPRCDELRRLMLETNRRFKVVFAGLHNVLRTTKQVNHPLAHFGTPICIGPLLKNGEMREARALIERPFASVGYRFESPDLVTRILSQTNYYPSLIQLYCQQLLKHVTNPDVANFNTKDSPPYVITSQQVDDAYNNQDLRKAILDRFLLTLQLDQRYAVIAYAIAFSSINSDKGMVNGFNVSWIRNEVLTWWYEGFQGLSLDEIQVLLEEMEGLGVLRRTNTGSFTLRSRNVLLLMGTQEEIEATLLQHRELPLEYEPSNFRSVIGIKDNFQRSPLTAQQESKLLSPENGVSIISGTLAAGLEDLKLYLESVLSKKNEYSYYYWEDLFSQEDFAQRLKLRISKRPQDCITLIVISAICSWNHHWVQEAREQIKRLRSQTSFVQLVFVATPQNLWQLLNNKHTDFNALNSLTNLTLKPWHDVTLRQWLEDCNYPSDQDSREKITAVTGNWPALIYRFYHHSQSHLHNWELHLEGLKESFNDWQEARDFITVQLGIDRYEQKKVLRALADWCQTPEDSISTDELVDLNDDIQPDIVRKVLLWADLLNLVIPVRKKKEHQEYWRIAPVVGRLLEAMED</sequence>
<keyword evidence="2" id="KW-0805">Transcription regulation</keyword>
<dbReference type="GO" id="GO:0016987">
    <property type="term" value="F:sigma factor activity"/>
    <property type="evidence" value="ECO:0007669"/>
    <property type="project" value="UniProtKB-KW"/>
</dbReference>
<dbReference type="InterPro" id="IPR013324">
    <property type="entry name" value="RNA_pol_sigma_r3/r4-like"/>
</dbReference>
<dbReference type="PROSITE" id="PS00715">
    <property type="entry name" value="SIGMA70_1"/>
    <property type="match status" value="1"/>
</dbReference>
<dbReference type="InterPro" id="IPR007630">
    <property type="entry name" value="RNA_pol_sigma70_r4"/>
</dbReference>
<dbReference type="InterPro" id="IPR009042">
    <property type="entry name" value="RNA_pol_sigma70_r1_2"/>
</dbReference>
<feature type="domain" description="RNA polymerase sigma-70" evidence="7">
    <location>
        <begin position="285"/>
        <end position="298"/>
    </location>
</feature>
<dbReference type="RefSeq" id="WP_190564947.1">
    <property type="nucleotide sequence ID" value="NZ_JACJQU010000032.1"/>
</dbReference>
<dbReference type="InterPro" id="IPR007624">
    <property type="entry name" value="RNA_pol_sigma70_r3"/>
</dbReference>
<organism evidence="8 9">
    <name type="scientific">Anabaena sphaerica FACHB-251</name>
    <dbReference type="NCBI Taxonomy" id="2692883"/>
    <lineage>
        <taxon>Bacteria</taxon>
        <taxon>Bacillati</taxon>
        <taxon>Cyanobacteriota</taxon>
        <taxon>Cyanophyceae</taxon>
        <taxon>Nostocales</taxon>
        <taxon>Nostocaceae</taxon>
        <taxon>Anabaena</taxon>
    </lineage>
</organism>
<dbReference type="Pfam" id="PF04542">
    <property type="entry name" value="Sigma70_r2"/>
    <property type="match status" value="1"/>
</dbReference>
<dbReference type="SUPFAM" id="SSF52540">
    <property type="entry name" value="P-loop containing nucleoside triphosphate hydrolases"/>
    <property type="match status" value="1"/>
</dbReference>
<keyword evidence="6" id="KW-0175">Coiled coil</keyword>
<dbReference type="InterPro" id="IPR014284">
    <property type="entry name" value="RNA_pol_sigma-70_dom"/>
</dbReference>
<keyword evidence="5" id="KW-0804">Transcription</keyword>
<protein>
    <submittedName>
        <fullName evidence="8">Sigma-70 family RNA polymerase sigma factor</fullName>
    </submittedName>
</protein>
<name>A0A927A3T3_9NOST</name>
<dbReference type="InterPro" id="IPR036388">
    <property type="entry name" value="WH-like_DNA-bd_sf"/>
</dbReference>
<evidence type="ECO:0000256" key="2">
    <source>
        <dbReference type="ARBA" id="ARBA00023015"/>
    </source>
</evidence>
<dbReference type="InterPro" id="IPR013325">
    <property type="entry name" value="RNA_pol_sigma_r2"/>
</dbReference>
<dbReference type="Pfam" id="PF00140">
    <property type="entry name" value="Sigma70_r1_2"/>
    <property type="match status" value="1"/>
</dbReference>